<dbReference type="InterPro" id="IPR024755">
    <property type="entry name" value="cpYpsA"/>
</dbReference>
<dbReference type="Gene3D" id="3.40.50.450">
    <property type="match status" value="1"/>
</dbReference>
<dbReference type="AlphaFoldDB" id="A0A9N9P7U0"/>
<feature type="non-terminal residue" evidence="1">
    <location>
        <position position="119"/>
    </location>
</feature>
<reference evidence="1" key="1">
    <citation type="submission" date="2021-06" db="EMBL/GenBank/DDBJ databases">
        <authorList>
            <person name="Kallberg Y."/>
            <person name="Tangrot J."/>
            <person name="Rosling A."/>
        </authorList>
    </citation>
    <scope>NUCLEOTIDE SEQUENCE</scope>
    <source>
        <strain evidence="1">IN212</strain>
    </source>
</reference>
<comment type="caution">
    <text evidence="1">The sequence shown here is derived from an EMBL/GenBank/DDBJ whole genome shotgun (WGS) entry which is preliminary data.</text>
</comment>
<keyword evidence="2" id="KW-1185">Reference proteome</keyword>
<feature type="non-terminal residue" evidence="1">
    <location>
        <position position="1"/>
    </location>
</feature>
<dbReference type="Pfam" id="PF12694">
    <property type="entry name" value="cpYpsA"/>
    <property type="match status" value="1"/>
</dbReference>
<evidence type="ECO:0000313" key="1">
    <source>
        <dbReference type="EMBL" id="CAG8798263.1"/>
    </source>
</evidence>
<protein>
    <submittedName>
        <fullName evidence="1">12595_t:CDS:1</fullName>
    </submittedName>
</protein>
<evidence type="ECO:0000313" key="2">
    <source>
        <dbReference type="Proteomes" id="UP000789396"/>
    </source>
</evidence>
<accession>A0A9N9P7U0</accession>
<organism evidence="1 2">
    <name type="scientific">Racocetra fulgida</name>
    <dbReference type="NCBI Taxonomy" id="60492"/>
    <lineage>
        <taxon>Eukaryota</taxon>
        <taxon>Fungi</taxon>
        <taxon>Fungi incertae sedis</taxon>
        <taxon>Mucoromycota</taxon>
        <taxon>Glomeromycotina</taxon>
        <taxon>Glomeromycetes</taxon>
        <taxon>Diversisporales</taxon>
        <taxon>Gigasporaceae</taxon>
        <taxon>Racocetra</taxon>
    </lineage>
</organism>
<gene>
    <name evidence="1" type="ORF">RFULGI_LOCUS17460</name>
</gene>
<dbReference type="Proteomes" id="UP000789396">
    <property type="component" value="Unassembled WGS sequence"/>
</dbReference>
<name>A0A9N9P7U0_9GLOM</name>
<sequence length="119" mass="14197">VLNAVENREFDYDGYYLKGIYNEEEYLPKKYHLEGLNSDSYSYRNQMLYEKADGILILITSKFDFDYEKNFDGLNEKTRITINLKDNPEQTEQNKDQINTWIKNNKIKKLLIVGSHEDE</sequence>
<proteinExistence type="predicted"/>
<dbReference type="EMBL" id="CAJVPZ010068639">
    <property type="protein sequence ID" value="CAG8798263.1"/>
    <property type="molecule type" value="Genomic_DNA"/>
</dbReference>
<dbReference type="OrthoDB" id="10378746at2759"/>